<dbReference type="GO" id="GO:1990904">
    <property type="term" value="C:ribonucleoprotein complex"/>
    <property type="evidence" value="ECO:0007669"/>
    <property type="project" value="UniProtKB-KW"/>
</dbReference>
<proteinExistence type="inferred from homology"/>
<dbReference type="InterPro" id="IPR018492">
    <property type="entry name" value="Ribosomal_eL8/Nhp2"/>
</dbReference>
<gene>
    <name evidence="4" type="ORF">N7472_007118</name>
</gene>
<accession>A0A9W9J1P4</accession>
<comment type="similarity">
    <text evidence="1">Belongs to the eukaryotic ribosomal protein eL8 family.</text>
</comment>
<comment type="caution">
    <text evidence="4">The sequence shown here is derived from an EMBL/GenBank/DDBJ whole genome shotgun (WGS) entry which is preliminary data.</text>
</comment>
<reference evidence="4" key="2">
    <citation type="journal article" date="2023" name="IMA Fungus">
        <title>Comparative genomic study of the Penicillium genus elucidates a diverse pangenome and 15 lateral gene transfer events.</title>
        <authorList>
            <person name="Petersen C."/>
            <person name="Sorensen T."/>
            <person name="Nielsen M.R."/>
            <person name="Sondergaard T.E."/>
            <person name="Sorensen J.L."/>
            <person name="Fitzpatrick D.A."/>
            <person name="Frisvad J.C."/>
            <person name="Nielsen K.L."/>
        </authorList>
    </citation>
    <scope>NUCLEOTIDE SEQUENCE</scope>
    <source>
        <strain evidence="4">IBT 16849</strain>
    </source>
</reference>
<evidence type="ECO:0000259" key="3">
    <source>
        <dbReference type="Pfam" id="PF01248"/>
    </source>
</evidence>
<dbReference type="InterPro" id="IPR029064">
    <property type="entry name" value="Ribosomal_eL30-like_sf"/>
</dbReference>
<name>A0A9W9J1P4_9EURO</name>
<keyword evidence="5" id="KW-1185">Reference proteome</keyword>
<dbReference type="PANTHER" id="PTHR23105">
    <property type="entry name" value="RIBOSOMAL PROTEIN L7AE FAMILY MEMBER"/>
    <property type="match status" value="1"/>
</dbReference>
<keyword evidence="2" id="KW-0687">Ribonucleoprotein</keyword>
<dbReference type="GO" id="GO:0005840">
    <property type="term" value="C:ribosome"/>
    <property type="evidence" value="ECO:0007669"/>
    <property type="project" value="UniProtKB-KW"/>
</dbReference>
<reference evidence="4" key="1">
    <citation type="submission" date="2022-11" db="EMBL/GenBank/DDBJ databases">
        <authorList>
            <person name="Petersen C."/>
        </authorList>
    </citation>
    <scope>NUCLEOTIDE SEQUENCE</scope>
    <source>
        <strain evidence="4">IBT 16849</strain>
    </source>
</reference>
<dbReference type="Gene3D" id="3.30.1330.30">
    <property type="match status" value="1"/>
</dbReference>
<protein>
    <submittedName>
        <fullName evidence="4">Ribosomal protein L7Ae/L30e/S12e/Gadd45</fullName>
    </submittedName>
</protein>
<dbReference type="AlphaFoldDB" id="A0A9W9J1P4"/>
<dbReference type="InterPro" id="IPR004038">
    <property type="entry name" value="Ribosomal_eL8/eL30/eS12/Gad45"/>
</dbReference>
<dbReference type="PRINTS" id="PR00881">
    <property type="entry name" value="L7ARS6FAMILY"/>
</dbReference>
<feature type="domain" description="Ribosomal protein eL8/eL30/eS12/Gadd45" evidence="3">
    <location>
        <begin position="49"/>
        <end position="130"/>
    </location>
</feature>
<dbReference type="InterPro" id="IPR050257">
    <property type="entry name" value="eL8/uL1-like"/>
</dbReference>
<dbReference type="SUPFAM" id="SSF55315">
    <property type="entry name" value="L30e-like"/>
    <property type="match status" value="1"/>
</dbReference>
<keyword evidence="4" id="KW-0689">Ribosomal protein</keyword>
<dbReference type="Pfam" id="PF01248">
    <property type="entry name" value="Ribosomal_L7Ae"/>
    <property type="match status" value="1"/>
</dbReference>
<dbReference type="Proteomes" id="UP001150879">
    <property type="component" value="Unassembled WGS sequence"/>
</dbReference>
<evidence type="ECO:0000313" key="5">
    <source>
        <dbReference type="Proteomes" id="UP001150879"/>
    </source>
</evidence>
<dbReference type="EMBL" id="JAPQKP010000005">
    <property type="protein sequence ID" value="KAJ5188104.1"/>
    <property type="molecule type" value="Genomic_DNA"/>
</dbReference>
<evidence type="ECO:0000256" key="2">
    <source>
        <dbReference type="ARBA" id="ARBA00023274"/>
    </source>
</evidence>
<sequence>MLYHSATDLLPQFYSQPRQSPQTLKKWSLAQELITWPMADAALAQESLDLLQQAMHYDQIKKGANERISEIVVLAADTVPLAILMHLPALCECKNVSYVVVPSKHAISRACGMSRPISAANIDSNDASDLVQRIEQTRNKVEQLAIQWIAVKGQMEMDH</sequence>
<evidence type="ECO:0000313" key="4">
    <source>
        <dbReference type="EMBL" id="KAJ5188104.1"/>
    </source>
</evidence>
<evidence type="ECO:0000256" key="1">
    <source>
        <dbReference type="ARBA" id="ARBA00007337"/>
    </source>
</evidence>
<dbReference type="GO" id="GO:0003723">
    <property type="term" value="F:RNA binding"/>
    <property type="evidence" value="ECO:0007669"/>
    <property type="project" value="InterPro"/>
</dbReference>
<organism evidence="4 5">
    <name type="scientific">Penicillium cf. griseofulvum</name>
    <dbReference type="NCBI Taxonomy" id="2972120"/>
    <lineage>
        <taxon>Eukaryota</taxon>
        <taxon>Fungi</taxon>
        <taxon>Dikarya</taxon>
        <taxon>Ascomycota</taxon>
        <taxon>Pezizomycotina</taxon>
        <taxon>Eurotiomycetes</taxon>
        <taxon>Eurotiomycetidae</taxon>
        <taxon>Eurotiales</taxon>
        <taxon>Aspergillaceae</taxon>
        <taxon>Penicillium</taxon>
    </lineage>
</organism>